<evidence type="ECO:0000313" key="2">
    <source>
        <dbReference type="Proteomes" id="UP000663881"/>
    </source>
</evidence>
<accession>A0A819ZUB9</accession>
<sequence>MDAWTAQLRKWPMLSVLVFGQ</sequence>
<reference evidence="1" key="1">
    <citation type="submission" date="2021-02" db="EMBL/GenBank/DDBJ databases">
        <authorList>
            <person name="Nowell W R."/>
        </authorList>
    </citation>
    <scope>NUCLEOTIDE SEQUENCE</scope>
</reference>
<dbReference type="AlphaFoldDB" id="A0A819ZUB9"/>
<organism evidence="1 2">
    <name type="scientific">Adineta steineri</name>
    <dbReference type="NCBI Taxonomy" id="433720"/>
    <lineage>
        <taxon>Eukaryota</taxon>
        <taxon>Metazoa</taxon>
        <taxon>Spiralia</taxon>
        <taxon>Gnathifera</taxon>
        <taxon>Rotifera</taxon>
        <taxon>Eurotatoria</taxon>
        <taxon>Bdelloidea</taxon>
        <taxon>Adinetida</taxon>
        <taxon>Adinetidae</taxon>
        <taxon>Adineta</taxon>
    </lineage>
</organism>
<feature type="non-terminal residue" evidence="1">
    <location>
        <position position="21"/>
    </location>
</feature>
<dbReference type="Proteomes" id="UP000663881">
    <property type="component" value="Unassembled WGS sequence"/>
</dbReference>
<comment type="caution">
    <text evidence="1">The sequence shown here is derived from an EMBL/GenBank/DDBJ whole genome shotgun (WGS) entry which is preliminary data.</text>
</comment>
<name>A0A819ZUB9_9BILA</name>
<dbReference type="EMBL" id="CAJOAY010008136">
    <property type="protein sequence ID" value="CAF4180443.1"/>
    <property type="molecule type" value="Genomic_DNA"/>
</dbReference>
<gene>
    <name evidence="1" type="ORF">OKA104_LOCUS39869</name>
</gene>
<proteinExistence type="predicted"/>
<evidence type="ECO:0000313" key="1">
    <source>
        <dbReference type="EMBL" id="CAF4180443.1"/>
    </source>
</evidence>
<protein>
    <submittedName>
        <fullName evidence="1">Uncharacterized protein</fullName>
    </submittedName>
</protein>